<dbReference type="InterPro" id="IPR028010">
    <property type="entry name" value="GSAP_C_dom"/>
</dbReference>
<sequence>MSSKEAQKSLLIQLITGKFSQVFNNNNIEEASKLSEIYINSRLKVLNNLQGHLFRLAKRVIDEHGQLFKHVSIPSSSSNSKLQLKLTITTKKKENVKEKTIKNQNKNKNKNNNKNKNKNKNNKDTKNNKNSNNNDNDKTLKLQSKSSFENLQKIKQLKTKILNLFQIFLNLYSTIEELALPISDEFNYYFLRLGYLSLNKFSFMNYLKQKLFFIDHDFVLNYISPLNDKKFKTSISLFLKNQNKCFEFLKNSGLNCKNLVEYCSSKVYFHYFHKKSIGNGYDNHVPLSSQFSSKFSSKYSSIDNAFNCFAIIEKYSKHFKELQFMKSHLHEFIPKEKVKYKYRIIQN</sequence>
<feature type="region of interest" description="Disordered" evidence="1">
    <location>
        <begin position="95"/>
        <end position="142"/>
    </location>
</feature>
<accession>A0AAV7ZV53</accession>
<gene>
    <name evidence="3" type="ORF">M0812_10141</name>
</gene>
<dbReference type="Proteomes" id="UP001146793">
    <property type="component" value="Unassembled WGS sequence"/>
</dbReference>
<dbReference type="EMBL" id="JANTQA010000023">
    <property type="protein sequence ID" value="KAJ3444288.1"/>
    <property type="molecule type" value="Genomic_DNA"/>
</dbReference>
<name>A0AAV7ZV53_9EUKA</name>
<evidence type="ECO:0000313" key="3">
    <source>
        <dbReference type="EMBL" id="KAJ3444288.1"/>
    </source>
</evidence>
<reference evidence="3" key="1">
    <citation type="submission" date="2022-08" db="EMBL/GenBank/DDBJ databases">
        <title>Novel sulphate-reducing endosymbionts in the free-living metamonad Anaeramoeba.</title>
        <authorList>
            <person name="Jerlstrom-Hultqvist J."/>
            <person name="Cepicka I."/>
            <person name="Gallot-Lavallee L."/>
            <person name="Salas-Leiva D."/>
            <person name="Curtis B.A."/>
            <person name="Zahonova K."/>
            <person name="Pipaliya S."/>
            <person name="Dacks J."/>
            <person name="Roger A.J."/>
        </authorList>
    </citation>
    <scope>NUCLEOTIDE SEQUENCE</scope>
    <source>
        <strain evidence="3">Busselton2</strain>
    </source>
</reference>
<organism evidence="3 4">
    <name type="scientific">Anaeramoeba flamelloides</name>
    <dbReference type="NCBI Taxonomy" id="1746091"/>
    <lineage>
        <taxon>Eukaryota</taxon>
        <taxon>Metamonada</taxon>
        <taxon>Anaeramoebidae</taxon>
        <taxon>Anaeramoeba</taxon>
    </lineage>
</organism>
<evidence type="ECO:0000313" key="4">
    <source>
        <dbReference type="Proteomes" id="UP001146793"/>
    </source>
</evidence>
<evidence type="ECO:0000256" key="1">
    <source>
        <dbReference type="SAM" id="MobiDB-lite"/>
    </source>
</evidence>
<feature type="compositionally biased region" description="Basic residues" evidence="1">
    <location>
        <begin position="105"/>
        <end position="120"/>
    </location>
</feature>
<dbReference type="Pfam" id="PF14959">
    <property type="entry name" value="GSAP-16"/>
    <property type="match status" value="1"/>
</dbReference>
<comment type="caution">
    <text evidence="3">The sequence shown here is derived from an EMBL/GenBank/DDBJ whole genome shotgun (WGS) entry which is preliminary data.</text>
</comment>
<feature type="domain" description="Gamma-secretase-activating protein C-terminal" evidence="2">
    <location>
        <begin position="152"/>
        <end position="230"/>
    </location>
</feature>
<dbReference type="AlphaFoldDB" id="A0AAV7ZV53"/>
<protein>
    <recommendedName>
        <fullName evidence="2">Gamma-secretase-activating protein C-terminal domain-containing protein</fullName>
    </recommendedName>
</protein>
<evidence type="ECO:0000259" key="2">
    <source>
        <dbReference type="Pfam" id="PF14959"/>
    </source>
</evidence>
<proteinExistence type="predicted"/>